<gene>
    <name evidence="1" type="ORF">Glove_102g35</name>
</gene>
<comment type="caution">
    <text evidence="1">The sequence shown here is derived from an EMBL/GenBank/DDBJ whole genome shotgun (WGS) entry which is preliminary data.</text>
</comment>
<dbReference type="Proteomes" id="UP000266861">
    <property type="component" value="Unassembled WGS sequence"/>
</dbReference>
<name>A0A397JCL4_9GLOM</name>
<dbReference type="STRING" id="1348612.A0A397JCL4"/>
<evidence type="ECO:0000313" key="2">
    <source>
        <dbReference type="Proteomes" id="UP000266861"/>
    </source>
</evidence>
<dbReference type="EMBL" id="PQFF01000095">
    <property type="protein sequence ID" value="RHZ82934.1"/>
    <property type="molecule type" value="Genomic_DNA"/>
</dbReference>
<dbReference type="OrthoDB" id="2443938at2759"/>
<sequence>MIDKNDENSYYNNTIMKYMTQPHLPEFENLIYLQYFERYSIIPSSPSSTNRQIYQDDLNNYIVKRSKEIIIKYRFFKIEDGELYFYQQLLLKVLTISEYSIIPSSPSSTNRQIYQDDLNNYIVKRSKEIIIKYRFFKIEDGELYFYQQLLLKVLTISELDYKIKGCK</sequence>
<proteinExistence type="predicted"/>
<protein>
    <submittedName>
        <fullName evidence="1">Uncharacterized protein</fullName>
    </submittedName>
</protein>
<reference evidence="1 2" key="1">
    <citation type="submission" date="2018-08" db="EMBL/GenBank/DDBJ databases">
        <title>Genome and evolution of the arbuscular mycorrhizal fungus Diversispora epigaea (formerly Glomus versiforme) and its bacterial endosymbionts.</title>
        <authorList>
            <person name="Sun X."/>
            <person name="Fei Z."/>
            <person name="Harrison M."/>
        </authorList>
    </citation>
    <scope>NUCLEOTIDE SEQUENCE [LARGE SCALE GENOMIC DNA]</scope>
    <source>
        <strain evidence="1 2">IT104</strain>
    </source>
</reference>
<accession>A0A397JCL4</accession>
<dbReference type="AlphaFoldDB" id="A0A397JCL4"/>
<keyword evidence="2" id="KW-1185">Reference proteome</keyword>
<organism evidence="1 2">
    <name type="scientific">Diversispora epigaea</name>
    <dbReference type="NCBI Taxonomy" id="1348612"/>
    <lineage>
        <taxon>Eukaryota</taxon>
        <taxon>Fungi</taxon>
        <taxon>Fungi incertae sedis</taxon>
        <taxon>Mucoromycota</taxon>
        <taxon>Glomeromycotina</taxon>
        <taxon>Glomeromycetes</taxon>
        <taxon>Diversisporales</taxon>
        <taxon>Diversisporaceae</taxon>
        <taxon>Diversispora</taxon>
    </lineage>
</organism>
<evidence type="ECO:0000313" key="1">
    <source>
        <dbReference type="EMBL" id="RHZ82934.1"/>
    </source>
</evidence>